<reference evidence="2 3" key="1">
    <citation type="submission" date="2019-01" db="EMBL/GenBank/DDBJ databases">
        <authorList>
            <consortium name="Pathogen Informatics"/>
        </authorList>
    </citation>
    <scope>NUCLEOTIDE SEQUENCE [LARGE SCALE GENOMIC DNA]</scope>
    <source>
        <strain evidence="2 3">NCTC10184</strain>
    </source>
</reference>
<feature type="transmembrane region" description="Helical" evidence="1">
    <location>
        <begin position="82"/>
        <end position="102"/>
    </location>
</feature>
<dbReference type="Proteomes" id="UP000290876">
    <property type="component" value="Chromosome"/>
</dbReference>
<gene>
    <name evidence="2" type="ORF">NCTC10184_00545</name>
</gene>
<feature type="transmembrane region" description="Helical" evidence="1">
    <location>
        <begin position="38"/>
        <end position="62"/>
    </location>
</feature>
<protein>
    <recommendedName>
        <fullName evidence="4">DUF3137 domain-containing protein</fullName>
    </recommendedName>
</protein>
<keyword evidence="3" id="KW-1185">Reference proteome</keyword>
<keyword evidence="1" id="KW-0812">Transmembrane</keyword>
<dbReference type="AlphaFoldDB" id="A0A449BAS5"/>
<proteinExistence type="predicted"/>
<dbReference type="EMBL" id="LR215043">
    <property type="protein sequence ID" value="VEU78305.1"/>
    <property type="molecule type" value="Genomic_DNA"/>
</dbReference>
<evidence type="ECO:0000256" key="1">
    <source>
        <dbReference type="SAM" id="Phobius"/>
    </source>
</evidence>
<name>A0A449BAS5_9BACT</name>
<dbReference type="KEGG" id="mcob:NCTC10184_00545"/>
<organism evidence="2 3">
    <name type="scientific">Mycoplasmopsis columbinasalis</name>
    <dbReference type="NCBI Taxonomy" id="114880"/>
    <lineage>
        <taxon>Bacteria</taxon>
        <taxon>Bacillati</taxon>
        <taxon>Mycoplasmatota</taxon>
        <taxon>Mycoplasmoidales</taxon>
        <taxon>Metamycoplasmataceae</taxon>
        <taxon>Mycoplasmopsis</taxon>
    </lineage>
</organism>
<evidence type="ECO:0000313" key="2">
    <source>
        <dbReference type="EMBL" id="VEU78305.1"/>
    </source>
</evidence>
<keyword evidence="1" id="KW-0472">Membrane</keyword>
<evidence type="ECO:0000313" key="3">
    <source>
        <dbReference type="Proteomes" id="UP000290876"/>
    </source>
</evidence>
<evidence type="ECO:0008006" key="4">
    <source>
        <dbReference type="Google" id="ProtNLM"/>
    </source>
</evidence>
<keyword evidence="1" id="KW-1133">Transmembrane helix</keyword>
<accession>A0A449BAS5</accession>
<sequence length="324" mass="38108">MHFRKGNMLQNYQTFMETRTPKFKKNLPSIAFWRDKRFLAWIILVVIFSCIGLAAFALIIYAKYGMPESTDPNYPQVVSYSLLGVMIGSFTLVAVFVALAYFQIGKQKKLAFDQGDDIMYDLFKIDNLHYVGQEFKKPLAWVRDTVRISPLSNTQEVKFTYDQIFINKDINKIDLWKSEAVVVENLKNQEQKTFLFLEGDIKSKKFKQDYILGEKFPVNFRFNFKDDLEDRLHKPYRLLTQTDTIDEEAYKQIVETMQALDLWNRGYGFFIDSAKKKVYSWVQTDFRLFRLANNEQIDIASASEKLVRDLYLLETLQTLPLLLD</sequence>